<keyword evidence="1" id="KW-0732">Signal</keyword>
<evidence type="ECO:0000313" key="2">
    <source>
        <dbReference type="EMBL" id="QSX77926.1"/>
    </source>
</evidence>
<evidence type="ECO:0000256" key="1">
    <source>
        <dbReference type="ARBA" id="ARBA00022729"/>
    </source>
</evidence>
<dbReference type="Gene3D" id="2.130.10.130">
    <property type="entry name" value="Integrin alpha, N-terminal"/>
    <property type="match status" value="3"/>
</dbReference>
<accession>A0A974Y4N0</accession>
<dbReference type="PANTHER" id="PTHR46580:SF2">
    <property type="entry name" value="MAM DOMAIN-CONTAINING PROTEIN"/>
    <property type="match status" value="1"/>
</dbReference>
<keyword evidence="3" id="KW-1185">Reference proteome</keyword>
<dbReference type="KEGG" id="lsf:I8J32_014545"/>
<organism evidence="2 3">
    <name type="scientific">Agrilutibacter solisilvae</name>
    <dbReference type="NCBI Taxonomy" id="2763317"/>
    <lineage>
        <taxon>Bacteria</taxon>
        <taxon>Pseudomonadati</taxon>
        <taxon>Pseudomonadota</taxon>
        <taxon>Gammaproteobacteria</taxon>
        <taxon>Lysobacterales</taxon>
        <taxon>Lysobacteraceae</taxon>
        <taxon>Agrilutibacter</taxon>
    </lineage>
</organism>
<reference evidence="2 3" key="1">
    <citation type="submission" date="2021-03" db="EMBL/GenBank/DDBJ databases">
        <title>Lysobacter sp. nov. isolated from soil of gangwondo yeongwol, south Korea.</title>
        <authorList>
            <person name="Kim K.R."/>
            <person name="Kim K.H."/>
            <person name="Jeon C.O."/>
        </authorList>
    </citation>
    <scope>NUCLEOTIDE SEQUENCE [LARGE SCALE GENOMIC DNA]</scope>
    <source>
        <strain evidence="2 3">R19</strain>
    </source>
</reference>
<dbReference type="SUPFAM" id="SSF69318">
    <property type="entry name" value="Integrin alpha N-terminal domain"/>
    <property type="match status" value="2"/>
</dbReference>
<gene>
    <name evidence="2" type="ORF">I8J32_014545</name>
</gene>
<dbReference type="Pfam" id="PF13517">
    <property type="entry name" value="FG-GAP_3"/>
    <property type="match status" value="3"/>
</dbReference>
<evidence type="ECO:0000313" key="3">
    <source>
        <dbReference type="Proteomes" id="UP000639274"/>
    </source>
</evidence>
<dbReference type="InterPro" id="IPR013517">
    <property type="entry name" value="FG-GAP"/>
</dbReference>
<dbReference type="EMBL" id="CP071518">
    <property type="protein sequence ID" value="QSX77926.1"/>
    <property type="molecule type" value="Genomic_DNA"/>
</dbReference>
<protein>
    <submittedName>
        <fullName evidence="2">VCBS repeat-containing protein</fullName>
    </submittedName>
</protein>
<sequence>MAAAVPVAAHAGAFMFGPPVQVWDKSTSAVAVADFNGDGRDDVAVVGMQLYVDVLLQQADGTLLRTHRLSSPVTVFDLGVADLGKDGTRELLVGHARGLSTYKWNGANGFTLKEHAATYACQAIGTADLQGDGLEDVVCVGDAEAMLYYGAMATGLSAPSYMQVATVGRPRLRDVTGDGKPDLLLANGTSNSFFVYAHDGNRGFLPAVAYTYPKDYAWSQDIEVVDHASAREVIVAASCNTPCATLYKYRRAPNGYFELAEQLPTFDNPHAMLATDVDEDGRQDLLVGHRGWMTIGRYMGLGQRLSPAELWTPLHVKYPDHMAIGDLNHDGHADLAVSDGLLHIHYGGRQPVSDFNGDFVSDVAWTNEAGQNMLWLSANSASTRTLDAQDGNWSLQAVGDFDGDGSADSFWRNRVTGANEVWSAGQARLTATTSIASQDWQVVGAGDFDGDSRADLLWRNARTGANTIWKSATSETYQALAVADLGLKVAGIGDFTGDGRSDILWRHATTGANVVWPSSRQDLQQALTSVASQQWQVAGVGDFNGDGTDDLVWRNSATGANELWLSGLSARRVLIAAVPVHTTLAAVGDYNGDGRADLMWRNASTGENVIWRSADKNQLQPVGSLVGWKVVR</sequence>
<dbReference type="Proteomes" id="UP000639274">
    <property type="component" value="Chromosome"/>
</dbReference>
<dbReference type="AlphaFoldDB" id="A0A974Y4N0"/>
<dbReference type="RefSeq" id="WP_200615797.1">
    <property type="nucleotide sequence ID" value="NZ_CP071518.1"/>
</dbReference>
<dbReference type="PANTHER" id="PTHR46580">
    <property type="entry name" value="SENSOR KINASE-RELATED"/>
    <property type="match status" value="1"/>
</dbReference>
<dbReference type="InterPro" id="IPR028994">
    <property type="entry name" value="Integrin_alpha_N"/>
</dbReference>
<proteinExistence type="predicted"/>
<name>A0A974Y4N0_9GAMM</name>